<proteinExistence type="inferred from homology"/>
<dbReference type="HOGENOM" id="CLU_010194_9_0_1"/>
<dbReference type="KEGG" id="tet:TTHERM_00107100"/>
<keyword evidence="6" id="KW-1185">Reference proteome</keyword>
<name>Q233Z5_TETTS</name>
<sequence length="284" mass="32897">MEKVKKVVLITGSNKGLGYGLVEDLLSKHSQKFKVIMTARDQLRGIQAQQKIKENYPNEEVDFHLLDVENDNSRQVAFKYVQEKYGKIDVLVNNAGYLFHSEFQKEESYQPTLDVAQKTLNINLFGAIEMTELFLPILADDGKIIQISSRGGWMSNQPEATQKIFTDPKNFSKKQIFDFAQDFYKQCETRIDNEKMRWSFSSYEVSKFLLNAYVRYLGKQLLKENQQMFTITPGWVKTDMGTDKAERTIEEGNDTTLYLITQVAFGKNEELNCKFIGDRVVIDW</sequence>
<evidence type="ECO:0000256" key="4">
    <source>
        <dbReference type="RuleBase" id="RU000363"/>
    </source>
</evidence>
<protein>
    <submittedName>
        <fullName evidence="5">Oxidoreductase, short chain dehydrogenase/reductase family protein</fullName>
    </submittedName>
</protein>
<dbReference type="STRING" id="312017.Q233Z5"/>
<dbReference type="AlphaFoldDB" id="Q233Z5"/>
<evidence type="ECO:0000313" key="6">
    <source>
        <dbReference type="Proteomes" id="UP000009168"/>
    </source>
</evidence>
<accession>Q233Z5</accession>
<evidence type="ECO:0000313" key="5">
    <source>
        <dbReference type="EMBL" id="EAR92107.1"/>
    </source>
</evidence>
<dbReference type="RefSeq" id="XP_001012353.1">
    <property type="nucleotide sequence ID" value="XM_001012353.1"/>
</dbReference>
<dbReference type="EMBL" id="GG662767">
    <property type="protein sequence ID" value="EAR92107.1"/>
    <property type="molecule type" value="Genomic_DNA"/>
</dbReference>
<dbReference type="OrthoDB" id="10262319at2759"/>
<dbReference type="InParanoid" id="Q233Z5"/>
<dbReference type="PRINTS" id="PR00080">
    <property type="entry name" value="SDRFAMILY"/>
</dbReference>
<evidence type="ECO:0000256" key="3">
    <source>
        <dbReference type="ARBA" id="ARBA00023002"/>
    </source>
</evidence>
<gene>
    <name evidence="5" type="ORF">TTHERM_00107100</name>
</gene>
<dbReference type="GO" id="GO:0016491">
    <property type="term" value="F:oxidoreductase activity"/>
    <property type="evidence" value="ECO:0007669"/>
    <property type="project" value="UniProtKB-KW"/>
</dbReference>
<reference evidence="6" key="1">
    <citation type="journal article" date="2006" name="PLoS Biol.">
        <title>Macronuclear genome sequence of the ciliate Tetrahymena thermophila, a model eukaryote.</title>
        <authorList>
            <person name="Eisen J.A."/>
            <person name="Coyne R.S."/>
            <person name="Wu M."/>
            <person name="Wu D."/>
            <person name="Thiagarajan M."/>
            <person name="Wortman J.R."/>
            <person name="Badger J.H."/>
            <person name="Ren Q."/>
            <person name="Amedeo P."/>
            <person name="Jones K.M."/>
            <person name="Tallon L.J."/>
            <person name="Delcher A.L."/>
            <person name="Salzberg S.L."/>
            <person name="Silva J.C."/>
            <person name="Haas B.J."/>
            <person name="Majoros W.H."/>
            <person name="Farzad M."/>
            <person name="Carlton J.M."/>
            <person name="Smith R.K. Jr."/>
            <person name="Garg J."/>
            <person name="Pearlman R.E."/>
            <person name="Karrer K.M."/>
            <person name="Sun L."/>
            <person name="Manning G."/>
            <person name="Elde N.C."/>
            <person name="Turkewitz A.P."/>
            <person name="Asai D.J."/>
            <person name="Wilkes D.E."/>
            <person name="Wang Y."/>
            <person name="Cai H."/>
            <person name="Collins K."/>
            <person name="Stewart B.A."/>
            <person name="Lee S.R."/>
            <person name="Wilamowska K."/>
            <person name="Weinberg Z."/>
            <person name="Ruzzo W.L."/>
            <person name="Wloga D."/>
            <person name="Gaertig J."/>
            <person name="Frankel J."/>
            <person name="Tsao C.-C."/>
            <person name="Gorovsky M.A."/>
            <person name="Keeling P.J."/>
            <person name="Waller R.F."/>
            <person name="Patron N.J."/>
            <person name="Cherry J.M."/>
            <person name="Stover N.A."/>
            <person name="Krieger C.J."/>
            <person name="del Toro C."/>
            <person name="Ryder H.F."/>
            <person name="Williamson S.C."/>
            <person name="Barbeau R.A."/>
            <person name="Hamilton E.P."/>
            <person name="Orias E."/>
        </authorList>
    </citation>
    <scope>NUCLEOTIDE SEQUENCE [LARGE SCALE GENOMIC DNA]</scope>
    <source>
        <strain evidence="6">SB210</strain>
    </source>
</reference>
<evidence type="ECO:0000256" key="2">
    <source>
        <dbReference type="ARBA" id="ARBA00022857"/>
    </source>
</evidence>
<dbReference type="eggNOG" id="KOG1208">
    <property type="taxonomic scope" value="Eukaryota"/>
</dbReference>
<dbReference type="PANTHER" id="PTHR43963">
    <property type="entry name" value="CARBONYL REDUCTASE 1-RELATED"/>
    <property type="match status" value="1"/>
</dbReference>
<evidence type="ECO:0000256" key="1">
    <source>
        <dbReference type="ARBA" id="ARBA00006484"/>
    </source>
</evidence>
<dbReference type="InterPro" id="IPR002347">
    <property type="entry name" value="SDR_fam"/>
</dbReference>
<dbReference type="SUPFAM" id="SSF51735">
    <property type="entry name" value="NAD(P)-binding Rossmann-fold domains"/>
    <property type="match status" value="1"/>
</dbReference>
<comment type="similarity">
    <text evidence="1 4">Belongs to the short-chain dehydrogenases/reductases (SDR) family.</text>
</comment>
<dbReference type="InterPro" id="IPR036291">
    <property type="entry name" value="NAD(P)-bd_dom_sf"/>
</dbReference>
<dbReference type="Pfam" id="PF00106">
    <property type="entry name" value="adh_short"/>
    <property type="match status" value="1"/>
</dbReference>
<dbReference type="OMA" id="RYINSRF"/>
<keyword evidence="3" id="KW-0560">Oxidoreductase</keyword>
<dbReference type="PRINTS" id="PR00081">
    <property type="entry name" value="GDHRDH"/>
</dbReference>
<dbReference type="Proteomes" id="UP000009168">
    <property type="component" value="Unassembled WGS sequence"/>
</dbReference>
<dbReference type="Gene3D" id="3.40.50.720">
    <property type="entry name" value="NAD(P)-binding Rossmann-like Domain"/>
    <property type="match status" value="1"/>
</dbReference>
<keyword evidence="2" id="KW-0521">NADP</keyword>
<dbReference type="PANTHER" id="PTHR43963:SF6">
    <property type="entry name" value="CHAIN DEHYDROGENASE FAMILY PROTEIN, PUTATIVE (AFU_ORTHOLOGUE AFUA_3G15350)-RELATED"/>
    <property type="match status" value="1"/>
</dbReference>
<organism evidence="5 6">
    <name type="scientific">Tetrahymena thermophila (strain SB210)</name>
    <dbReference type="NCBI Taxonomy" id="312017"/>
    <lineage>
        <taxon>Eukaryota</taxon>
        <taxon>Sar</taxon>
        <taxon>Alveolata</taxon>
        <taxon>Ciliophora</taxon>
        <taxon>Intramacronucleata</taxon>
        <taxon>Oligohymenophorea</taxon>
        <taxon>Hymenostomatida</taxon>
        <taxon>Tetrahymenina</taxon>
        <taxon>Tetrahymenidae</taxon>
        <taxon>Tetrahymena</taxon>
    </lineage>
</organism>
<dbReference type="GeneID" id="7846604"/>